<comment type="caution">
    <text evidence="3">The sequence shown here is derived from an EMBL/GenBank/DDBJ whole genome shotgun (WGS) entry which is preliminary data.</text>
</comment>
<evidence type="ECO:0000313" key="3">
    <source>
        <dbReference type="EMBL" id="RLL22822.1"/>
    </source>
</evidence>
<protein>
    <submittedName>
        <fullName evidence="3">DNA repair protein</fullName>
    </submittedName>
</protein>
<reference evidence="3 4" key="1">
    <citation type="submission" date="2018-09" db="EMBL/GenBank/DDBJ databases">
        <title>The draft genome of Acinetobacter sp. strains.</title>
        <authorList>
            <person name="Qin J."/>
            <person name="Feng Y."/>
            <person name="Zong Z."/>
        </authorList>
    </citation>
    <scope>NUCLEOTIDE SEQUENCE [LARGE SCALE GENOMIC DNA]</scope>
    <source>
        <strain evidence="3 4">WCHAc060005</strain>
    </source>
</reference>
<dbReference type="EMBL" id="RCHC01000005">
    <property type="protein sequence ID" value="RLL22822.1"/>
    <property type="molecule type" value="Genomic_DNA"/>
</dbReference>
<evidence type="ECO:0000256" key="1">
    <source>
        <dbReference type="SAM" id="Coils"/>
    </source>
</evidence>
<keyword evidence="4" id="KW-1185">Reference proteome</keyword>
<keyword evidence="1" id="KW-0175">Coiled coil</keyword>
<dbReference type="PANTHER" id="PTHR32114:SF2">
    <property type="entry name" value="ABC TRANSPORTER ABCH.3"/>
    <property type="match status" value="1"/>
</dbReference>
<dbReference type="SUPFAM" id="SSF52540">
    <property type="entry name" value="P-loop containing nucleoside triphosphate hydrolases"/>
    <property type="match status" value="1"/>
</dbReference>
<accession>A0ABX9TXD5</accession>
<dbReference type="Pfam" id="PF13476">
    <property type="entry name" value="AAA_23"/>
    <property type="match status" value="1"/>
</dbReference>
<feature type="domain" description="Rad50/SbcC-type AAA" evidence="2">
    <location>
        <begin position="5"/>
        <end position="206"/>
    </location>
</feature>
<proteinExistence type="predicted"/>
<dbReference type="InterPro" id="IPR038729">
    <property type="entry name" value="Rad50/SbcC_AAA"/>
</dbReference>
<evidence type="ECO:0000259" key="2">
    <source>
        <dbReference type="Pfam" id="PF13476"/>
    </source>
</evidence>
<feature type="coiled-coil region" evidence="1">
    <location>
        <begin position="565"/>
        <end position="628"/>
    </location>
</feature>
<dbReference type="PANTHER" id="PTHR32114">
    <property type="entry name" value="ABC TRANSPORTER ABCH.3"/>
    <property type="match status" value="1"/>
</dbReference>
<dbReference type="InterPro" id="IPR027417">
    <property type="entry name" value="P-loop_NTPase"/>
</dbReference>
<dbReference type="Gene3D" id="3.40.50.300">
    <property type="entry name" value="P-loop containing nucleotide triphosphate hydrolases"/>
    <property type="match status" value="2"/>
</dbReference>
<name>A0ABX9TXD5_9GAMM</name>
<gene>
    <name evidence="3" type="ORF">D9K81_06415</name>
</gene>
<dbReference type="RefSeq" id="WP_120375317.1">
    <property type="nucleotide sequence ID" value="NZ_RCHC01000005.1"/>
</dbReference>
<evidence type="ECO:0000313" key="4">
    <source>
        <dbReference type="Proteomes" id="UP000280271"/>
    </source>
</evidence>
<organism evidence="3 4">
    <name type="scientific">Acinetobacter chengduensis</name>
    <dbReference type="NCBI Taxonomy" id="2420890"/>
    <lineage>
        <taxon>Bacteria</taxon>
        <taxon>Pseudomonadati</taxon>
        <taxon>Pseudomonadota</taxon>
        <taxon>Gammaproteobacteria</taxon>
        <taxon>Moraxellales</taxon>
        <taxon>Moraxellaceae</taxon>
        <taxon>Acinetobacter</taxon>
    </lineage>
</organism>
<sequence length="1043" mass="118373">MKIKKVEIEAFRAYKTKADGTFDFTNEGDNPSNFVAIYAPNGFGKSSFYDAVEWAVTNHLERLGGEYNKSNFERAAKSTKHPNEGQKILRNKYVDKQVITKVAVSTTRPIPFENELPKLRANGRDLSFGDNSQRRNEFFRRVVLSQDEIDRFLREAKPQERYAKFMESFGGDTEIARKELSALISDNNAELSVLNKQCQSLIEELKQPINPSIFEHFNSVAAELNAAGENIILPDEKFSSQSEYQLNASLVARQHELNTLLQAKTKTLEVLADRLAKMPEIERHINYQVEQKPQLTRLLKGVADADKYQMLFDSYNKCMEDQKQAHVHLTRLIEIAENTETFLITESRLLELSTIQKALTEERSNSIFNLTSLEQQLIELNSELKIADDRALLLRNSVDNAGAVYVLLSNHRAQIGTLSQQITAKEITIQVDKIQLDELNRELKEVSALSITSNLLLTGNVGVLLFDQDKIEQLRRCQADLDLIEVHNQALSATQKALTEQMEQHEQLVAIGLDYLAVQPSHICPLCTTHHSSTETLLEKVTSQNLMSELSLENSKKLSLSFMRQKELREAIQAITEQAVEAQVQQLGSLHKKLTEVSERHAQAVFEKSTLEAECNTLEVGITELEKLVWGLSNDELVSRVETELSQLATKRFNLLERQAELSNQVQSVTTWIKSKDSELCALISESERKSSEHVYVTIKTYLNENAIAASELKKHCETKKIEFDTEVLKYKDACESLASQCNLLKQEMMADGTWMDFANLKLQKVNLEVSFTRSQTAVNSFYESLSDIIIVQPEDTVEKVKGIITGAIEDCRLQTQELNKLLNSIKLLLELMVSFKPYIKRISLQEEFTNVEKLLEQRNRVDVALKEERDKIVDSLKMLINNFFYEDLINSIYRKIDPHPAFKKVEFRADFDSDKPGLNIVVSDGAGGLISPILYFSAAQTNILSLSVFLANALHAKDDEGNPINVILIDDPIQSMDSINILSTIDLLRSICLQFDKQIIISTHDENFFKLLQRKIPTQILGSKFLQLEKFGVVVSVDSFVN</sequence>
<dbReference type="Proteomes" id="UP000280271">
    <property type="component" value="Unassembled WGS sequence"/>
</dbReference>